<dbReference type="PATRIC" id="fig|1129794.4.peg.2217"/>
<dbReference type="EMBL" id="CP003837">
    <property type="protein sequence ID" value="AGH44349.1"/>
    <property type="molecule type" value="Genomic_DNA"/>
</dbReference>
<dbReference type="HOGENOM" id="CLU_045011_8_1_6"/>
<dbReference type="Gene3D" id="1.20.120.710">
    <property type="entry name" value="Haloacid dehalogenase hydrolase-like domain"/>
    <property type="match status" value="1"/>
</dbReference>
<dbReference type="SFLD" id="SFLDS00003">
    <property type="entry name" value="Haloacid_Dehalogenase"/>
    <property type="match status" value="1"/>
</dbReference>
<dbReference type="PANTHER" id="PTHR46470">
    <property type="entry name" value="N-ACYLNEURAMINATE-9-PHOSPHATASE"/>
    <property type="match status" value="1"/>
</dbReference>
<evidence type="ECO:0008006" key="5">
    <source>
        <dbReference type="Google" id="ProtNLM"/>
    </source>
</evidence>
<gene>
    <name evidence="3" type="ORF">C427_2240</name>
</gene>
<dbReference type="OrthoDB" id="148966at2"/>
<organism evidence="3 4">
    <name type="scientific">Paraglaciecola psychrophila 170</name>
    <dbReference type="NCBI Taxonomy" id="1129794"/>
    <lineage>
        <taxon>Bacteria</taxon>
        <taxon>Pseudomonadati</taxon>
        <taxon>Pseudomonadota</taxon>
        <taxon>Gammaproteobacteria</taxon>
        <taxon>Alteromonadales</taxon>
        <taxon>Alteromonadaceae</taxon>
        <taxon>Paraglaciecola</taxon>
    </lineage>
</organism>
<dbReference type="SUPFAM" id="SSF56784">
    <property type="entry name" value="HAD-like"/>
    <property type="match status" value="1"/>
</dbReference>
<proteinExistence type="predicted"/>
<reference evidence="3 4" key="1">
    <citation type="journal article" date="2013" name="Genome Announc.">
        <title>Complete Genome Sequence of Glaciecola psychrophila Strain 170T.</title>
        <authorList>
            <person name="Yin J."/>
            <person name="Chen J."/>
            <person name="Liu G."/>
            <person name="Yu Y."/>
            <person name="Song L."/>
            <person name="Wang X."/>
            <person name="Qu X."/>
        </authorList>
    </citation>
    <scope>NUCLEOTIDE SEQUENCE [LARGE SCALE GENOMIC DNA]</scope>
    <source>
        <strain evidence="3 4">170</strain>
    </source>
</reference>
<dbReference type="SFLD" id="SFLDG01129">
    <property type="entry name" value="C1.5:_HAD__Beta-PGM__Phosphata"/>
    <property type="match status" value="1"/>
</dbReference>
<evidence type="ECO:0000313" key="3">
    <source>
        <dbReference type="EMBL" id="AGH44349.1"/>
    </source>
</evidence>
<protein>
    <recommendedName>
        <fullName evidence="5">N-acylneuraminate-9-phosphatase</fullName>
    </recommendedName>
</protein>
<dbReference type="InterPro" id="IPR051400">
    <property type="entry name" value="HAD-like_hydrolase"/>
</dbReference>
<dbReference type="GO" id="GO:0046380">
    <property type="term" value="P:N-acetylneuraminate biosynthetic process"/>
    <property type="evidence" value="ECO:0007669"/>
    <property type="project" value="TreeGrafter"/>
</dbReference>
<dbReference type="STRING" id="1129794.C427_2240"/>
<dbReference type="RefSeq" id="WP_007638316.1">
    <property type="nucleotide sequence ID" value="NC_020514.1"/>
</dbReference>
<dbReference type="InterPro" id="IPR036412">
    <property type="entry name" value="HAD-like_sf"/>
</dbReference>
<keyword evidence="1" id="KW-0378">Hydrolase</keyword>
<keyword evidence="4" id="KW-1185">Reference proteome</keyword>
<dbReference type="Proteomes" id="UP000011864">
    <property type="component" value="Chromosome"/>
</dbReference>
<dbReference type="KEGG" id="gps:C427_2240"/>
<evidence type="ECO:0000256" key="1">
    <source>
        <dbReference type="ARBA" id="ARBA00022801"/>
    </source>
</evidence>
<sequence length="252" mass="28732">MLKALFLDMDETLCDTSKANDIAKRELSQRAQSMCGNSLHSEQFVERYVQGIYRQWTPVQQQRYMPIIEQHSEDEFRVQLIQDLLADMQQPAITVKNALLLQNCFDNERLAAFDFFPGIELFLRDMRKRMTLVVITNGPVFSQVPKVQRVNLAQHVDHIIIGGQEKQQKPARSIFTKALRLAACENHEVIHVGDGLTPDIGGANASSIKSVWVRHNQSFDKTLGITPDYIIEHPGELPDFLNHYLNNLSSMA</sequence>
<keyword evidence="2" id="KW-0460">Magnesium</keyword>
<dbReference type="PANTHER" id="PTHR46470:SF3">
    <property type="entry name" value="N-ACYLNEURAMINATE-9-PHOSPHATASE"/>
    <property type="match status" value="1"/>
</dbReference>
<accession>K6YYT8</accession>
<dbReference type="eggNOG" id="COG1011">
    <property type="taxonomic scope" value="Bacteria"/>
</dbReference>
<dbReference type="Gene3D" id="3.40.50.1000">
    <property type="entry name" value="HAD superfamily/HAD-like"/>
    <property type="match status" value="1"/>
</dbReference>
<evidence type="ECO:0000313" key="4">
    <source>
        <dbReference type="Proteomes" id="UP000011864"/>
    </source>
</evidence>
<dbReference type="InterPro" id="IPR023214">
    <property type="entry name" value="HAD_sf"/>
</dbReference>
<dbReference type="AlphaFoldDB" id="K6YYT8"/>
<dbReference type="Pfam" id="PF00702">
    <property type="entry name" value="Hydrolase"/>
    <property type="match status" value="1"/>
</dbReference>
<evidence type="ECO:0000256" key="2">
    <source>
        <dbReference type="ARBA" id="ARBA00022842"/>
    </source>
</evidence>
<name>K6YYT8_9ALTE</name>
<dbReference type="GO" id="GO:0050124">
    <property type="term" value="F:N-acylneuraminate-9-phosphatase activity"/>
    <property type="evidence" value="ECO:0007669"/>
    <property type="project" value="TreeGrafter"/>
</dbReference>